<proteinExistence type="predicted"/>
<accession>A0A8R1EDP2</accession>
<name>A0A8R1EDP2_CAEJA</name>
<reference evidence="3" key="1">
    <citation type="submission" date="2010-08" db="EMBL/GenBank/DDBJ databases">
        <authorList>
            <consortium name="Caenorhabditis japonica Sequencing Consortium"/>
            <person name="Wilson R.K."/>
        </authorList>
    </citation>
    <scope>NUCLEOTIDE SEQUENCE [LARGE SCALE GENOMIC DNA]</scope>
    <source>
        <strain evidence="3">DF5081</strain>
    </source>
</reference>
<protein>
    <submittedName>
        <fullName evidence="2">Uncharacterized protein</fullName>
    </submittedName>
</protein>
<dbReference type="AlphaFoldDB" id="A0A8R1EDP2"/>
<feature type="region of interest" description="Disordered" evidence="1">
    <location>
        <begin position="205"/>
        <end position="274"/>
    </location>
</feature>
<dbReference type="Proteomes" id="UP000005237">
    <property type="component" value="Unassembled WGS sequence"/>
</dbReference>
<feature type="compositionally biased region" description="Basic residues" evidence="1">
    <location>
        <begin position="240"/>
        <end position="252"/>
    </location>
</feature>
<organism evidence="2 3">
    <name type="scientific">Caenorhabditis japonica</name>
    <dbReference type="NCBI Taxonomy" id="281687"/>
    <lineage>
        <taxon>Eukaryota</taxon>
        <taxon>Metazoa</taxon>
        <taxon>Ecdysozoa</taxon>
        <taxon>Nematoda</taxon>
        <taxon>Chromadorea</taxon>
        <taxon>Rhabditida</taxon>
        <taxon>Rhabditina</taxon>
        <taxon>Rhabditomorpha</taxon>
        <taxon>Rhabditoidea</taxon>
        <taxon>Rhabditidae</taxon>
        <taxon>Peloderinae</taxon>
        <taxon>Caenorhabditis</taxon>
    </lineage>
</organism>
<feature type="compositionally biased region" description="Basic and acidic residues" evidence="1">
    <location>
        <begin position="253"/>
        <end position="264"/>
    </location>
</feature>
<keyword evidence="3" id="KW-1185">Reference proteome</keyword>
<evidence type="ECO:0000313" key="2">
    <source>
        <dbReference type="EnsemblMetazoa" id="CJA32744.1"/>
    </source>
</evidence>
<evidence type="ECO:0000313" key="3">
    <source>
        <dbReference type="Proteomes" id="UP000005237"/>
    </source>
</evidence>
<evidence type="ECO:0000256" key="1">
    <source>
        <dbReference type="SAM" id="MobiDB-lite"/>
    </source>
</evidence>
<dbReference type="EnsemblMetazoa" id="CJA32744.1">
    <property type="protein sequence ID" value="CJA32744.1"/>
    <property type="gene ID" value="WBGene00208591"/>
</dbReference>
<sequence>WSRILKINGVEWKKKVRKEKTDLRTVFSAANEPIKLIEKVSVETAMRTRTRRLTFYVAAVDRETIILGTEGFKAMGIQLKIDEPPRDVRIVNEVKLDRHGQKIVEIVVEGIIHKERRLCRITPTSRCLTAGVCQVNSEGKARIKIANHMSESIFLRKGQKIATGELNGFEVLNKRPELLGKLNKWLRDTEDTKPHKPTVCEVRREVQFGGRHPKGPLEKDGEDAVGNVHSDADSRYGLAHGRKNSRKAAKKNASKDRKAQEKLKGRAMNQTRTACQPANRTFTRPRSCLVRNTFGEKYTNQPVDTLLVMAPGVSENVTLAFTEKLILKGAQSAEEMLLKQFNKKRYSRMIMVIPFATDNVYVDQWSRLINVVPGSTKILLIPAPTSVDDFSLAGAFISLVASVKRSRGELDVISPGDRVIAHKNQRLVDLGDQMNSFDYWHAVNNVIRVRNLVWQPLKVIVVDMGQTRRRSELRQRRQYPHREK</sequence>
<reference evidence="2" key="2">
    <citation type="submission" date="2022-06" db="UniProtKB">
        <authorList>
            <consortium name="EnsemblMetazoa"/>
        </authorList>
    </citation>
    <scope>IDENTIFICATION</scope>
    <source>
        <strain evidence="2">DF5081</strain>
    </source>
</reference>